<dbReference type="Gene3D" id="1.10.8.60">
    <property type="match status" value="2"/>
</dbReference>
<name>A0ABT4TP39_9ACTN</name>
<feature type="compositionally biased region" description="Gly residues" evidence="4">
    <location>
        <begin position="541"/>
        <end position="553"/>
    </location>
</feature>
<sequence length="1105" mass="114270">MTPHVRTVDPSGGAEFRTIGEAVAAVGDGAVLSLAPGRYTERLVLTRVVTLMAADEPGSVEILCAEGSAVTSVAEAVKLTGLVLRGRDPEAPVVDAAAGQVELAECRVDGAAWAAVLARDEGALALRDCRVTCSEGAGIVVTSAQPSVIEDCVVEDVGTSGLVINERGAPRVRRCTIRDAGGNGVYAAGGGAGRVEDCEVTGTAKPAVAVDGDAAPELVRLRVRDVRDDGVVLSTRSAVRLEQVEVHGAAGRGLVLRGGTDPRADRVAVVRSGREGVLAEEKARGLLTGVEVRDAGGAAVRVTGRSSTAFTGLDVHGGAAEGVVVADDSTAEFDRLTVDGADGAGMAVVSGASPFLRRVRVRRVRGHGVRFDGGGGRLEELEATGVRRSGVHASGDARPSLTGLRVVDAGENGVSAAAGAVLDLRDGEVAGCGGDGLAVHAGGELAATRMRSHGNGRNGALVAAGGRAVLRSCELFGNRADGVLVGTGEDVLVDGCSVRDNGRAGLRQTVAGANVTAESLVSEGNADEDRYGPDVVPEGAGAPGAPGASGGGDADGDPGDGDGDAGPLAELEALIGLEGVKREVTTLVNRNRMARHRAEMGLPSPPVARHLVFSGPPGTGKTTVARLYGRLLADLDVLRYGHVVEAARADLVGQYVGATAIKTTEVFEKARGGVLFIDEAYTLTPAGGGNDFGQEAVDTLVKLMEDHRDDVVVIVAGYGPEMERFLASNPGLASRFARTVEFPNYRSEELVAIVEAQGAAHSYTLDEGLRGALLRRFERMHKGPAFGNGREARKVFEQMVDRQAHRLGENPPADPAELTLLLPEDLDGGAEAGQAGGGSDEVAGLRAELDALTGLAGVKEVVNDLVNVLVAARRRRELGMPVPTLSHHLVFSGPPGTGKTTVARIYGRLLSALGVLPGGQTVEAARADLVGRYVGHTAQLTAEVFEKARGGVLFIDEAYTLTPAGGGNDFGQEAVDTLVKLMEDHRDEVAVIVAGYDAEMERFLASNPGLASRFAQRVPFTDYSGEELVSIVRGMAQAGGYTIPDATAERLLAHFDAAPRGEAFGNARYARQVMEKMITRQAGRLVAVADPGREDLVVLAPEDVP</sequence>
<dbReference type="SMART" id="SM00710">
    <property type="entry name" value="PbH1"/>
    <property type="match status" value="15"/>
</dbReference>
<dbReference type="InterPro" id="IPR039448">
    <property type="entry name" value="Beta_helix"/>
</dbReference>
<keyword evidence="2" id="KW-0547">Nucleotide-binding</keyword>
<keyword evidence="7" id="KW-1185">Reference proteome</keyword>
<dbReference type="Gene3D" id="3.40.50.300">
    <property type="entry name" value="P-loop containing nucleotide triphosphate hydrolases"/>
    <property type="match status" value="2"/>
</dbReference>
<organism evidence="6 7">
    <name type="scientific">Nocardiopsis suaedae</name>
    <dbReference type="NCBI Taxonomy" id="3018444"/>
    <lineage>
        <taxon>Bacteria</taxon>
        <taxon>Bacillati</taxon>
        <taxon>Actinomycetota</taxon>
        <taxon>Actinomycetes</taxon>
        <taxon>Streptosporangiales</taxon>
        <taxon>Nocardiopsidaceae</taxon>
        <taxon>Nocardiopsis</taxon>
    </lineage>
</organism>
<dbReference type="InterPro" id="IPR041627">
    <property type="entry name" value="AAA_lid_6"/>
</dbReference>
<evidence type="ECO:0000256" key="4">
    <source>
        <dbReference type="SAM" id="MobiDB-lite"/>
    </source>
</evidence>
<dbReference type="Proteomes" id="UP001165685">
    <property type="component" value="Unassembled WGS sequence"/>
</dbReference>
<evidence type="ECO:0000259" key="5">
    <source>
        <dbReference type="SMART" id="SM00382"/>
    </source>
</evidence>
<proteinExistence type="inferred from homology"/>
<dbReference type="EMBL" id="JAQFWP010000027">
    <property type="protein sequence ID" value="MDA2805917.1"/>
    <property type="molecule type" value="Genomic_DNA"/>
</dbReference>
<protein>
    <submittedName>
        <fullName evidence="6">AAA family ATPase</fullName>
    </submittedName>
</protein>
<dbReference type="InterPro" id="IPR012334">
    <property type="entry name" value="Pectin_lyas_fold"/>
</dbReference>
<comment type="caution">
    <text evidence="6">The sequence shown here is derived from an EMBL/GenBank/DDBJ whole genome shotgun (WGS) entry which is preliminary data.</text>
</comment>
<dbReference type="SMART" id="SM00382">
    <property type="entry name" value="AAA"/>
    <property type="match status" value="2"/>
</dbReference>
<dbReference type="InterPro" id="IPR003959">
    <property type="entry name" value="ATPase_AAA_core"/>
</dbReference>
<keyword evidence="3" id="KW-0067">ATP-binding</keyword>
<dbReference type="InterPro" id="IPR006626">
    <property type="entry name" value="PbH1"/>
</dbReference>
<dbReference type="RefSeq" id="WP_270678567.1">
    <property type="nucleotide sequence ID" value="NZ_JAQFWP010000027.1"/>
</dbReference>
<feature type="domain" description="AAA+ ATPase" evidence="5">
    <location>
        <begin position="885"/>
        <end position="1024"/>
    </location>
</feature>
<evidence type="ECO:0000256" key="2">
    <source>
        <dbReference type="ARBA" id="ARBA00022741"/>
    </source>
</evidence>
<dbReference type="Pfam" id="PF00004">
    <property type="entry name" value="AAA"/>
    <property type="match status" value="2"/>
</dbReference>
<gene>
    <name evidence="6" type="ORF">O4U47_15475</name>
</gene>
<feature type="compositionally biased region" description="Acidic residues" evidence="4">
    <location>
        <begin position="554"/>
        <end position="563"/>
    </location>
</feature>
<dbReference type="Gene3D" id="2.160.20.10">
    <property type="entry name" value="Single-stranded right-handed beta-helix, Pectin lyase-like"/>
    <property type="match status" value="3"/>
</dbReference>
<accession>A0ABT4TP39</accession>
<comment type="similarity">
    <text evidence="1">Belongs to the CbxX/CfxQ family.</text>
</comment>
<evidence type="ECO:0000256" key="3">
    <source>
        <dbReference type="ARBA" id="ARBA00022840"/>
    </source>
</evidence>
<dbReference type="PRINTS" id="PR00819">
    <property type="entry name" value="CBXCFQXSUPER"/>
</dbReference>
<evidence type="ECO:0000256" key="1">
    <source>
        <dbReference type="ARBA" id="ARBA00010378"/>
    </source>
</evidence>
<dbReference type="SUPFAM" id="SSF52540">
    <property type="entry name" value="P-loop containing nucleoside triphosphate hydrolases"/>
    <property type="match status" value="2"/>
</dbReference>
<evidence type="ECO:0000313" key="6">
    <source>
        <dbReference type="EMBL" id="MDA2805917.1"/>
    </source>
</evidence>
<dbReference type="Pfam" id="PF13229">
    <property type="entry name" value="Beta_helix"/>
    <property type="match status" value="3"/>
</dbReference>
<dbReference type="InterPro" id="IPR027417">
    <property type="entry name" value="P-loop_NTPase"/>
</dbReference>
<dbReference type="CDD" id="cd00009">
    <property type="entry name" value="AAA"/>
    <property type="match status" value="2"/>
</dbReference>
<dbReference type="InterPro" id="IPR011050">
    <property type="entry name" value="Pectin_lyase_fold/virulence"/>
</dbReference>
<dbReference type="Pfam" id="PF17866">
    <property type="entry name" value="AAA_lid_6"/>
    <property type="match status" value="2"/>
</dbReference>
<dbReference type="InterPro" id="IPR050773">
    <property type="entry name" value="CbxX/CfxQ_RuBisCO_ESX"/>
</dbReference>
<reference evidence="6" key="1">
    <citation type="submission" date="2023-01" db="EMBL/GenBank/DDBJ databases">
        <title>Draft genome sequence of Nocardiopsis sp. LSu2-4 isolated from halophytes.</title>
        <authorList>
            <person name="Duangmal K."/>
            <person name="Chantavorakit T."/>
        </authorList>
    </citation>
    <scope>NUCLEOTIDE SEQUENCE</scope>
    <source>
        <strain evidence="6">LSu2-4</strain>
    </source>
</reference>
<dbReference type="InterPro" id="IPR003593">
    <property type="entry name" value="AAA+_ATPase"/>
</dbReference>
<dbReference type="PANTHER" id="PTHR43392:SF2">
    <property type="entry name" value="AAA-TYPE ATPASE FAMILY PROTEIN _ ANKYRIN REPEAT FAMILY PROTEIN"/>
    <property type="match status" value="1"/>
</dbReference>
<dbReference type="PANTHER" id="PTHR43392">
    <property type="entry name" value="AAA-TYPE ATPASE FAMILY PROTEIN / ANKYRIN REPEAT FAMILY PROTEIN"/>
    <property type="match status" value="1"/>
</dbReference>
<feature type="region of interest" description="Disordered" evidence="4">
    <location>
        <begin position="518"/>
        <end position="567"/>
    </location>
</feature>
<dbReference type="SUPFAM" id="SSF51126">
    <property type="entry name" value="Pectin lyase-like"/>
    <property type="match status" value="2"/>
</dbReference>
<evidence type="ECO:0000313" key="7">
    <source>
        <dbReference type="Proteomes" id="UP001165685"/>
    </source>
</evidence>
<feature type="domain" description="AAA+ ATPase" evidence="5">
    <location>
        <begin position="607"/>
        <end position="746"/>
    </location>
</feature>
<dbReference type="InterPro" id="IPR000641">
    <property type="entry name" value="CbxX/CfxQ"/>
</dbReference>